<reference evidence="3" key="1">
    <citation type="submission" date="2011-12" db="EMBL/GenBank/DDBJ databases">
        <title>Complete sequence of Methanoregula formicicum SMSP.</title>
        <authorList>
            <person name="Lucas S."/>
            <person name="Han J."/>
            <person name="Lapidus A."/>
            <person name="Cheng J.-F."/>
            <person name="Goodwin L."/>
            <person name="Pitluck S."/>
            <person name="Peters L."/>
            <person name="Ovchinnikova G."/>
            <person name="Teshima H."/>
            <person name="Detter J.C."/>
            <person name="Han C."/>
            <person name="Tapia R."/>
            <person name="Land M."/>
            <person name="Hauser L."/>
            <person name="Kyrpides N."/>
            <person name="Ivanova N."/>
            <person name="Pagani I."/>
            <person name="Imachi H."/>
            <person name="Tamaki H."/>
            <person name="Sekiguchi Y."/>
            <person name="Kamagata Y."/>
            <person name="Cadillo-Quiroz H."/>
            <person name="Zinder S."/>
            <person name="Liu W.-T."/>
            <person name="Woyke T."/>
        </authorList>
    </citation>
    <scope>NUCLEOTIDE SEQUENCE [LARGE SCALE GENOMIC DNA]</scope>
    <source>
        <strain evidence="3">DSM 22288 / NBRC 105244 / SMSP</strain>
    </source>
</reference>
<feature type="transmembrane region" description="Helical" evidence="1">
    <location>
        <begin position="116"/>
        <end position="133"/>
    </location>
</feature>
<accession>L0HFB2</accession>
<evidence type="ECO:0008006" key="4">
    <source>
        <dbReference type="Google" id="ProtNLM"/>
    </source>
</evidence>
<dbReference type="KEGG" id="mfo:Metfor_2432"/>
<evidence type="ECO:0000313" key="3">
    <source>
        <dbReference type="Proteomes" id="UP000010824"/>
    </source>
</evidence>
<reference evidence="2 3" key="2">
    <citation type="journal article" date="2014" name="Genome Announc.">
        <title>Complete Genome Sequence of Methanoregula formicica SMSPT, a Mesophilic Hydrogenotrophic Methanogen Isolated from a Methanogenic Upflow Anaerobic Sludge Blanket Reactor.</title>
        <authorList>
            <person name="Yamamoto K."/>
            <person name="Tamaki H."/>
            <person name="Cadillo-Quiroz H."/>
            <person name="Imachi H."/>
            <person name="Kyrpides N."/>
            <person name="Woyke T."/>
            <person name="Goodwin L."/>
            <person name="Zinder S.H."/>
            <person name="Kamagata Y."/>
            <person name="Liu W.T."/>
        </authorList>
    </citation>
    <scope>NUCLEOTIDE SEQUENCE [LARGE SCALE GENOMIC DNA]</scope>
    <source>
        <strain evidence="3">DSM 22288 / NBRC 105244 / SMSP</strain>
    </source>
</reference>
<dbReference type="Proteomes" id="UP000010824">
    <property type="component" value="Chromosome"/>
</dbReference>
<gene>
    <name evidence="2" type="ordered locus">Metfor_2432</name>
</gene>
<dbReference type="eggNOG" id="arCOG12042">
    <property type="taxonomic scope" value="Archaea"/>
</dbReference>
<keyword evidence="1" id="KW-1133">Transmembrane helix</keyword>
<dbReference type="GeneID" id="14309824"/>
<evidence type="ECO:0000313" key="2">
    <source>
        <dbReference type="EMBL" id="AGB03432.1"/>
    </source>
</evidence>
<feature type="transmembrane region" description="Helical" evidence="1">
    <location>
        <begin position="39"/>
        <end position="64"/>
    </location>
</feature>
<dbReference type="InParanoid" id="L0HFB2"/>
<keyword evidence="3" id="KW-1185">Reference proteome</keyword>
<proteinExistence type="predicted"/>
<dbReference type="HOGENOM" id="CLU_1559479_0_0_2"/>
<keyword evidence="1" id="KW-0812">Transmembrane</keyword>
<dbReference type="RefSeq" id="WP_015286394.1">
    <property type="nucleotide sequence ID" value="NC_019943.1"/>
</dbReference>
<name>L0HFB2_METFS</name>
<feature type="transmembrane region" description="Helical" evidence="1">
    <location>
        <begin position="6"/>
        <end position="27"/>
    </location>
</feature>
<keyword evidence="1" id="KW-0472">Membrane</keyword>
<organism evidence="2 3">
    <name type="scientific">Methanoregula formicica (strain DSM 22288 / NBRC 105244 / SMSP)</name>
    <dbReference type="NCBI Taxonomy" id="593750"/>
    <lineage>
        <taxon>Archaea</taxon>
        <taxon>Methanobacteriati</taxon>
        <taxon>Methanobacteriota</taxon>
        <taxon>Stenosarchaea group</taxon>
        <taxon>Methanomicrobia</taxon>
        <taxon>Methanomicrobiales</taxon>
        <taxon>Methanoregulaceae</taxon>
        <taxon>Methanoregula</taxon>
    </lineage>
</organism>
<dbReference type="STRING" id="593750.Metfor_2432"/>
<protein>
    <recommendedName>
        <fullName evidence="4">DUF2269 family protein</fullName>
    </recommendedName>
</protein>
<dbReference type="AlphaFoldDB" id="L0HFB2"/>
<sequence length="150" mass="15812" precursor="true">MTDGSAVRTFWCGVLHAIGAFDLSALTDAEKADIAGRTTWFWLGEVSMAGVLAGIIAVPAGIWFAGRTELSLAFIGAAVLFLPLFVFLPKLIQRGMKADTDAAIDTFGKNGQVKKVFWALFVAMAGLVLARVLDPATAQQIVGIITSGVP</sequence>
<feature type="transmembrane region" description="Helical" evidence="1">
    <location>
        <begin position="70"/>
        <end position="88"/>
    </location>
</feature>
<dbReference type="EMBL" id="CP003167">
    <property type="protein sequence ID" value="AGB03432.1"/>
    <property type="molecule type" value="Genomic_DNA"/>
</dbReference>
<evidence type="ECO:0000256" key="1">
    <source>
        <dbReference type="SAM" id="Phobius"/>
    </source>
</evidence>